<keyword evidence="6" id="KW-1185">Reference proteome</keyword>
<organism evidence="5 6">
    <name type="scientific">Schaalia naturae</name>
    <dbReference type="NCBI Taxonomy" id="635203"/>
    <lineage>
        <taxon>Bacteria</taxon>
        <taxon>Bacillati</taxon>
        <taxon>Actinomycetota</taxon>
        <taxon>Actinomycetes</taxon>
        <taxon>Actinomycetales</taxon>
        <taxon>Actinomycetaceae</taxon>
        <taxon>Schaalia</taxon>
    </lineage>
</organism>
<dbReference type="Pfam" id="PF00497">
    <property type="entry name" value="SBP_bac_3"/>
    <property type="match status" value="1"/>
</dbReference>
<dbReference type="SUPFAM" id="SSF53850">
    <property type="entry name" value="Periplasmic binding protein-like II"/>
    <property type="match status" value="1"/>
</dbReference>
<dbReference type="CDD" id="cd13530">
    <property type="entry name" value="PBP2_peptides_like"/>
    <property type="match status" value="1"/>
</dbReference>
<dbReference type="Gene3D" id="3.40.190.10">
    <property type="entry name" value="Periplasmic binding protein-like II"/>
    <property type="match status" value="2"/>
</dbReference>
<reference evidence="6" key="1">
    <citation type="journal article" date="2019" name="Int. J. Syst. Evol. Microbiol.">
        <title>The Global Catalogue of Microorganisms (GCM) 10K type strain sequencing project: providing services to taxonomists for standard genome sequencing and annotation.</title>
        <authorList>
            <consortium name="The Broad Institute Genomics Platform"/>
            <consortium name="The Broad Institute Genome Sequencing Center for Infectious Disease"/>
            <person name="Wu L."/>
            <person name="Ma J."/>
        </authorList>
    </citation>
    <scope>NUCLEOTIDE SEQUENCE [LARGE SCALE GENOMIC DNA]</scope>
    <source>
        <strain evidence="6">CCUG 56698</strain>
    </source>
</reference>
<dbReference type="RefSeq" id="WP_380973576.1">
    <property type="nucleotide sequence ID" value="NZ_JBHTEF010000001.1"/>
</dbReference>
<feature type="region of interest" description="Disordered" evidence="2">
    <location>
        <begin position="29"/>
        <end position="56"/>
    </location>
</feature>
<accession>A0ABW2SNH6</accession>
<gene>
    <name evidence="5" type="ORF">ACFQWG_06925</name>
</gene>
<evidence type="ECO:0000259" key="4">
    <source>
        <dbReference type="SMART" id="SM00062"/>
    </source>
</evidence>
<feature type="compositionally biased region" description="Low complexity" evidence="2">
    <location>
        <begin position="33"/>
        <end position="54"/>
    </location>
</feature>
<name>A0ABW2SNH6_9ACTO</name>
<feature type="chain" id="PRO_5046046825" evidence="3">
    <location>
        <begin position="25"/>
        <end position="296"/>
    </location>
</feature>
<feature type="signal peptide" evidence="3">
    <location>
        <begin position="1"/>
        <end position="24"/>
    </location>
</feature>
<evidence type="ECO:0000313" key="5">
    <source>
        <dbReference type="EMBL" id="MFC7580928.1"/>
    </source>
</evidence>
<proteinExistence type="predicted"/>
<evidence type="ECO:0000256" key="3">
    <source>
        <dbReference type="SAM" id="SignalP"/>
    </source>
</evidence>
<evidence type="ECO:0000256" key="2">
    <source>
        <dbReference type="SAM" id="MobiDB-lite"/>
    </source>
</evidence>
<feature type="domain" description="Solute-binding protein family 3/N-terminal" evidence="4">
    <location>
        <begin position="65"/>
        <end position="281"/>
    </location>
</feature>
<comment type="caution">
    <text evidence="5">The sequence shown here is derived from an EMBL/GenBank/DDBJ whole genome shotgun (WGS) entry which is preliminary data.</text>
</comment>
<protein>
    <submittedName>
        <fullName evidence="5">Transporter substrate-binding domain-containing protein</fullName>
    </submittedName>
</protein>
<evidence type="ECO:0000313" key="6">
    <source>
        <dbReference type="Proteomes" id="UP001596527"/>
    </source>
</evidence>
<evidence type="ECO:0000256" key="1">
    <source>
        <dbReference type="ARBA" id="ARBA00022729"/>
    </source>
</evidence>
<dbReference type="EMBL" id="JBHTEF010000001">
    <property type="protein sequence ID" value="MFC7580928.1"/>
    <property type="molecule type" value="Genomic_DNA"/>
</dbReference>
<dbReference type="Proteomes" id="UP001596527">
    <property type="component" value="Unassembled WGS sequence"/>
</dbReference>
<dbReference type="PANTHER" id="PTHR35936:SF17">
    <property type="entry name" value="ARGININE-BINDING EXTRACELLULAR PROTEIN ARTP"/>
    <property type="match status" value="1"/>
</dbReference>
<sequence>MTIRLDALSAASATAVILAATLLAGCGAGGSPSGADDQSGQSSSAQSGTSNSVSIDDLGLVNPGTLTVALATTDPPSSYLNDNDEPDGYNVKILEDIAAQIGIPIDWKAAEYSVHIPNIANGTWDTATQGALVTEERLKQVDFSTPVSFAQARLVSLKSAPYATFADAAGTRVGVYTDALQAAAEKEIPNVEIVKYEDNAALLNALRAGQIDAYAMGQNTALQQRSDNDDLALSDPITTGEVAIPLPKGNTALVQAFDDALAKLAANGTLAELHRTYNTGVDIPQELKDAYPEFAE</sequence>
<dbReference type="PANTHER" id="PTHR35936">
    <property type="entry name" value="MEMBRANE-BOUND LYTIC MUREIN TRANSGLYCOSYLASE F"/>
    <property type="match status" value="1"/>
</dbReference>
<keyword evidence="1 3" id="KW-0732">Signal</keyword>
<dbReference type="InterPro" id="IPR001638">
    <property type="entry name" value="Solute-binding_3/MltF_N"/>
</dbReference>
<dbReference type="SMART" id="SM00062">
    <property type="entry name" value="PBPb"/>
    <property type="match status" value="1"/>
</dbReference>
<dbReference type="PROSITE" id="PS51257">
    <property type="entry name" value="PROKAR_LIPOPROTEIN"/>
    <property type="match status" value="1"/>
</dbReference>